<reference evidence="1 2" key="1">
    <citation type="submission" date="2020-06" db="EMBL/GenBank/DDBJ databases">
        <authorList>
            <person name="Voronona O.L."/>
            <person name="Aksenova E.I."/>
            <person name="Kunda M.S."/>
            <person name="Semenov A.N."/>
            <person name="Ryzhova N."/>
        </authorList>
    </citation>
    <scope>NUCLEOTIDE SEQUENCE [LARGE SCALE GENOMIC DNA]</scope>
    <source>
        <strain evidence="1 2">MPKMM3633</strain>
    </source>
</reference>
<protein>
    <submittedName>
        <fullName evidence="1">Uncharacterized protein</fullName>
    </submittedName>
</protein>
<dbReference type="AlphaFoldDB" id="A0A859D0X3"/>
<evidence type="ECO:0000313" key="2">
    <source>
        <dbReference type="Proteomes" id="UP000509371"/>
    </source>
</evidence>
<name>A0A859D0X3_9GAMM</name>
<dbReference type="EMBL" id="CP054301">
    <property type="protein sequence ID" value="QKK80460.1"/>
    <property type="molecule type" value="Genomic_DNA"/>
</dbReference>
<sequence>MQIQSDPVVVPSKELIDLIQAVRTFLTKKATANSTTANT</sequence>
<dbReference type="KEGG" id="mpri:MP3633_1731"/>
<evidence type="ECO:0000313" key="1">
    <source>
        <dbReference type="EMBL" id="QKK80460.1"/>
    </source>
</evidence>
<organism evidence="1 2">
    <name type="scientific">Marinomonas primoryensis</name>
    <dbReference type="NCBI Taxonomy" id="178399"/>
    <lineage>
        <taxon>Bacteria</taxon>
        <taxon>Pseudomonadati</taxon>
        <taxon>Pseudomonadota</taxon>
        <taxon>Gammaproteobacteria</taxon>
        <taxon>Oceanospirillales</taxon>
        <taxon>Oceanospirillaceae</taxon>
        <taxon>Marinomonas</taxon>
    </lineage>
</organism>
<gene>
    <name evidence="1" type="ORF">MP3633_1731</name>
</gene>
<proteinExistence type="predicted"/>
<dbReference type="Proteomes" id="UP000509371">
    <property type="component" value="Chromosome"/>
</dbReference>
<accession>A0A859D0X3</accession>